<dbReference type="EMBL" id="HBNS01019209">
    <property type="protein sequence ID" value="CAE4607914.1"/>
    <property type="molecule type" value="Transcribed_RNA"/>
</dbReference>
<evidence type="ECO:0000313" key="1">
    <source>
        <dbReference type="EMBL" id="CAE4607914.1"/>
    </source>
</evidence>
<organism evidence="1">
    <name type="scientific">Ditylum brightwellii</name>
    <dbReference type="NCBI Taxonomy" id="49249"/>
    <lineage>
        <taxon>Eukaryota</taxon>
        <taxon>Sar</taxon>
        <taxon>Stramenopiles</taxon>
        <taxon>Ochrophyta</taxon>
        <taxon>Bacillariophyta</taxon>
        <taxon>Mediophyceae</taxon>
        <taxon>Lithodesmiophycidae</taxon>
        <taxon>Lithodesmiales</taxon>
        <taxon>Lithodesmiaceae</taxon>
        <taxon>Ditylum</taxon>
    </lineage>
</organism>
<sequence>MKEQNHDDEKTGIKMRRSWNLVQVIQNLYGYLEHQKQEIGRPSVYMPPLNEIHHNCNDNTDLKDGIARFGGQKRIAHVAGLVQYKEWQYFETLYELFLELQHYLNAHPEEEEDDDEYTIFPCASDVLDNGHDNLYHLIKHHGGQKLLASKLNMKLSSTIKKRKSSSSSSSSMLLSSSSFEYMNWGKFSLTFAIDLLQFIRSDLMNQTPPLRKPMIYMPSIKKLMSCGKVDLAKQVTDFGGCENVARRLGLAIFEYDQKMSGTTTTSTFVGSSSRLDDYKLDEVKNEVHLVMLKEKEKYYSSSETKTKGVKKKEQWTEDVMMKELHRFLHNTTEQRLLPSVWMPRPCELLKYNQRSLRSAIYKYGGFYSVSKRAGLIPPDEWRSFETFYELISELHQYLQLYSNISSSNDNINKSESTRIFPRMRDIKSNGHGRLYALIESYGGRRYIAKRLNMTASKHFIRDARIDKNGAYDGDKKDDLLAYLDFLIRLMKFIRNNMMNMIPPLDDCAIFMPTLEQLYEYEEEALAKRVELYGGVAQIAQMLELPVFETSHSARSMTSRL</sequence>
<gene>
    <name evidence="1" type="ORF">DBRI00130_LOCUS15286</name>
</gene>
<protein>
    <submittedName>
        <fullName evidence="1">Uncharacterized protein</fullName>
    </submittedName>
</protein>
<accession>A0A7S4UVC7</accession>
<name>A0A7S4UVC7_9STRA</name>
<reference evidence="1" key="1">
    <citation type="submission" date="2021-01" db="EMBL/GenBank/DDBJ databases">
        <authorList>
            <person name="Corre E."/>
            <person name="Pelletier E."/>
            <person name="Niang G."/>
            <person name="Scheremetjew M."/>
            <person name="Finn R."/>
            <person name="Kale V."/>
            <person name="Holt S."/>
            <person name="Cochrane G."/>
            <person name="Meng A."/>
            <person name="Brown T."/>
            <person name="Cohen L."/>
        </authorList>
    </citation>
    <scope>NUCLEOTIDE SEQUENCE</scope>
    <source>
        <strain evidence="1">GSO104</strain>
    </source>
</reference>
<dbReference type="AlphaFoldDB" id="A0A7S4UVC7"/>
<proteinExistence type="predicted"/>